<dbReference type="Proteomes" id="UP001153365">
    <property type="component" value="Unassembled WGS sequence"/>
</dbReference>
<dbReference type="GO" id="GO:0048870">
    <property type="term" value="P:cell motility"/>
    <property type="evidence" value="ECO:0007669"/>
    <property type="project" value="TreeGrafter"/>
</dbReference>
<feature type="compositionally biased region" description="Low complexity" evidence="6">
    <location>
        <begin position="12"/>
        <end position="35"/>
    </location>
</feature>
<feature type="compositionally biased region" description="Polar residues" evidence="6">
    <location>
        <begin position="67"/>
        <end position="78"/>
    </location>
</feature>
<dbReference type="InterPro" id="IPR006816">
    <property type="entry name" value="ELMO_dom"/>
</dbReference>
<dbReference type="InterPro" id="IPR001849">
    <property type="entry name" value="PH_domain"/>
</dbReference>
<dbReference type="InterPro" id="IPR050868">
    <property type="entry name" value="ELMO_domain-containing"/>
</dbReference>
<dbReference type="Pfam" id="PF16457">
    <property type="entry name" value="PH_12"/>
    <property type="match status" value="1"/>
</dbReference>
<dbReference type="GO" id="GO:0005886">
    <property type="term" value="C:plasma membrane"/>
    <property type="evidence" value="ECO:0007669"/>
    <property type="project" value="TreeGrafter"/>
</dbReference>
<dbReference type="AlphaFoldDB" id="A0AAV0ANB2"/>
<evidence type="ECO:0000256" key="2">
    <source>
        <dbReference type="ARBA" id="ARBA00022907"/>
    </source>
</evidence>
<feature type="region of interest" description="Disordered" evidence="6">
    <location>
        <begin position="1"/>
        <end position="78"/>
    </location>
</feature>
<comment type="function">
    <text evidence="4">Involved in cytoskeletal rearrangements required for phagocytosis of apoptotic cells and cell motility. Acts in association with DOCK1 and CRK. Was initially proposed to be required in complex with DOCK1 to activate Rac Rho small GTPases. May enhance the guanine nucleotide exchange factor (GEF) activity of DOCK1.</text>
</comment>
<evidence type="ECO:0000256" key="4">
    <source>
        <dbReference type="ARBA" id="ARBA00024863"/>
    </source>
</evidence>
<feature type="coiled-coil region" evidence="5">
    <location>
        <begin position="436"/>
        <end position="474"/>
    </location>
</feature>
<dbReference type="Gene3D" id="2.30.29.30">
    <property type="entry name" value="Pleckstrin-homology domain (PH domain)/Phosphotyrosine-binding domain (PTB)"/>
    <property type="match status" value="1"/>
</dbReference>
<accession>A0AAV0ANB2</accession>
<keyword evidence="9" id="KW-1185">Reference proteome</keyword>
<evidence type="ECO:0000259" key="7">
    <source>
        <dbReference type="PROSITE" id="PS51335"/>
    </source>
</evidence>
<organism evidence="8 9">
    <name type="scientific">Phakopsora pachyrhizi</name>
    <name type="common">Asian soybean rust disease fungus</name>
    <dbReference type="NCBI Taxonomy" id="170000"/>
    <lineage>
        <taxon>Eukaryota</taxon>
        <taxon>Fungi</taxon>
        <taxon>Dikarya</taxon>
        <taxon>Basidiomycota</taxon>
        <taxon>Pucciniomycotina</taxon>
        <taxon>Pucciniomycetes</taxon>
        <taxon>Pucciniales</taxon>
        <taxon>Phakopsoraceae</taxon>
        <taxon>Phakopsora</taxon>
    </lineage>
</organism>
<sequence>MKTSTSSPTGFIPPISTITNNSISSSSSASSSSPNCYAHQPQPQSLQNRLTYQSQPSPLSPNSPHQTPTQNAQCLNDSTHPIGITPQLTQMAADAITLPTILITYQNLVTHHVKSVKARVDRNVPLEEVIRQLCNSAQLAIQDPFENFALRDASNNELVTQDNIFRKVETGNLAFKLVRSPKLEAKDLVERLATVDLVRDQKKLKLSLFSLKDYLREPDFISEFQTRGGERELVRLCQSASGNTLAYALSALQVLIEQSTFKQVNQDLDSAFIDRLSSLLASSASINVLRPTSAIIRKLISQDLQPRAQMALTSVLRVIDSSEEGEDLVCLLARRIGLGPTSDFSLAQVSLSLVNTLTRVIACEDGQEDRLVWYLYRFERAEMRKAVLKLNEGRAERALDDVEADILNFQKNVELINSRLLNIAVTAEDPDHVEQLMEMADRARDLDQRANSMKEDLEEKVSDEELEARKWKTLGFDSENLLDDFERVGLLGLRLMYWFTTSNLNKFDKFIAEQLLKPDNRRCPFAKASNKCTEILADIFEWNISSAQSEQQMTVHRPFELKYPELHELSLDFFRLMWNESGATTNDFERVGILVRSQMRNTIKNVESFTLPFKTSWNNLVKEFQNVEYVKVRDRQMKELAMEDSLWAKQPVRNLRSKLYQEAFEFVKIQRINTLLRGSWFPHHKEHSNPNQHNQQALGSRLGLNIASLKSHQSLTTAPRNEGDMIRWRYYRLSPNKKYLHYLESSHPVQVKNGVEEMPDRIDLSLITEIVGGGGTHRNSNGAISDSATPDQINDQAMSRRISTLSSTSTSDSLVAVGNPVHKKNSTNSSGANISLMNGDHLVARLHPSNAHIHSEWLDGLNMVKVGSEAGAMTTKESAEIVYDLTQIGTMIQLLDLSGERVEIPSYMNVPPVPLSSDFFYSEGSNDAIVQ</sequence>
<dbReference type="InterPro" id="IPR011989">
    <property type="entry name" value="ARM-like"/>
</dbReference>
<evidence type="ECO:0000256" key="6">
    <source>
        <dbReference type="SAM" id="MobiDB-lite"/>
    </source>
</evidence>
<name>A0AAV0ANB2_PHAPC</name>
<evidence type="ECO:0000313" key="8">
    <source>
        <dbReference type="EMBL" id="CAH7670233.1"/>
    </source>
</evidence>
<proteinExistence type="predicted"/>
<dbReference type="Gene3D" id="1.25.10.10">
    <property type="entry name" value="Leucine-rich Repeat Variant"/>
    <property type="match status" value="1"/>
</dbReference>
<evidence type="ECO:0000313" key="9">
    <source>
        <dbReference type="Proteomes" id="UP001153365"/>
    </source>
</evidence>
<dbReference type="GO" id="GO:0017124">
    <property type="term" value="F:SH3 domain binding"/>
    <property type="evidence" value="ECO:0007669"/>
    <property type="project" value="UniProtKB-KW"/>
</dbReference>
<dbReference type="Pfam" id="PF04727">
    <property type="entry name" value="ELMO_CED12"/>
    <property type="match status" value="1"/>
</dbReference>
<feature type="domain" description="ELMO" evidence="7">
    <location>
        <begin position="431"/>
        <end position="603"/>
    </location>
</feature>
<dbReference type="PANTHER" id="PTHR12771:SF56">
    <property type="entry name" value="CED-12"/>
    <property type="match status" value="1"/>
</dbReference>
<dbReference type="PANTHER" id="PTHR12771">
    <property type="entry name" value="ENGULFMENT AND CELL MOTILITY"/>
    <property type="match status" value="1"/>
</dbReference>
<dbReference type="EMBL" id="CALTRL010000957">
    <property type="protein sequence ID" value="CAH7670233.1"/>
    <property type="molecule type" value="Genomic_DNA"/>
</dbReference>
<keyword evidence="3" id="KW-0729">SH3-binding</keyword>
<dbReference type="GO" id="GO:0007015">
    <property type="term" value="P:actin filament organization"/>
    <property type="evidence" value="ECO:0007669"/>
    <property type="project" value="TreeGrafter"/>
</dbReference>
<dbReference type="PROSITE" id="PS51335">
    <property type="entry name" value="ELMO"/>
    <property type="match status" value="1"/>
</dbReference>
<evidence type="ECO:0000256" key="5">
    <source>
        <dbReference type="SAM" id="Coils"/>
    </source>
</evidence>
<comment type="caution">
    <text evidence="8">The sequence shown here is derived from an EMBL/GenBank/DDBJ whole genome shotgun (WGS) entry which is preliminary data.</text>
</comment>
<keyword evidence="1" id="KW-0053">Apoptosis</keyword>
<dbReference type="GO" id="GO:0006915">
    <property type="term" value="P:apoptotic process"/>
    <property type="evidence" value="ECO:0007669"/>
    <property type="project" value="UniProtKB-KW"/>
</dbReference>
<keyword evidence="5" id="KW-0175">Coiled coil</keyword>
<reference evidence="8" key="1">
    <citation type="submission" date="2022-06" db="EMBL/GenBank/DDBJ databases">
        <authorList>
            <consortium name="SYNGENTA / RWTH Aachen University"/>
        </authorList>
    </citation>
    <scope>NUCLEOTIDE SEQUENCE</scope>
</reference>
<dbReference type="InterPro" id="IPR011993">
    <property type="entry name" value="PH-like_dom_sf"/>
</dbReference>
<gene>
    <name evidence="8" type="ORF">PPACK8108_LOCUS4944</name>
</gene>
<evidence type="ECO:0000256" key="1">
    <source>
        <dbReference type="ARBA" id="ARBA00022703"/>
    </source>
</evidence>
<feature type="compositionally biased region" description="Low complexity" evidence="6">
    <location>
        <begin position="53"/>
        <end position="66"/>
    </location>
</feature>
<feature type="compositionally biased region" description="Polar residues" evidence="6">
    <location>
        <begin position="41"/>
        <end position="52"/>
    </location>
</feature>
<protein>
    <submittedName>
        <fullName evidence="8">ELMO/CED-12 family-domain-containing protein</fullName>
    </submittedName>
</protein>
<keyword evidence="2" id="KW-0581">Phagocytosis</keyword>
<evidence type="ECO:0000256" key="3">
    <source>
        <dbReference type="ARBA" id="ARBA00023036"/>
    </source>
</evidence>